<dbReference type="InterPro" id="IPR016024">
    <property type="entry name" value="ARM-type_fold"/>
</dbReference>
<keyword evidence="1" id="KW-0328">Glycosyltransferase</keyword>
<evidence type="ECO:0000313" key="10">
    <source>
        <dbReference type="Proteomes" id="UP000790347"/>
    </source>
</evidence>
<reference evidence="9" key="1">
    <citation type="submission" date="2013-05" db="EMBL/GenBank/DDBJ databases">
        <authorList>
            <person name="Yim A.K.Y."/>
            <person name="Chan T.F."/>
            <person name="Ji K.M."/>
            <person name="Liu X.Y."/>
            <person name="Zhou J.W."/>
            <person name="Li R.Q."/>
            <person name="Yang K.Y."/>
            <person name="Li J."/>
            <person name="Li M."/>
            <person name="Law P.T.W."/>
            <person name="Wu Y.L."/>
            <person name="Cai Z.L."/>
            <person name="Qin H."/>
            <person name="Bao Y."/>
            <person name="Leung R.K.K."/>
            <person name="Ng P.K.S."/>
            <person name="Zou J."/>
            <person name="Zhong X.J."/>
            <person name="Ran P.X."/>
            <person name="Zhong N.S."/>
            <person name="Liu Z.G."/>
            <person name="Tsui S.K.W."/>
        </authorList>
    </citation>
    <scope>NUCLEOTIDE SEQUENCE</scope>
    <source>
        <strain evidence="9">Derf</strain>
        <tissue evidence="9">Whole organism</tissue>
    </source>
</reference>
<dbReference type="GO" id="GO:0003950">
    <property type="term" value="F:NAD+ poly-ADP-ribosyltransferase activity"/>
    <property type="evidence" value="ECO:0007669"/>
    <property type="project" value="InterPro"/>
</dbReference>
<gene>
    <name evidence="9" type="primary">PARP16</name>
    <name evidence="9" type="ORF">DERF_013054</name>
</gene>
<dbReference type="Proteomes" id="UP000790347">
    <property type="component" value="Unassembled WGS sequence"/>
</dbReference>
<name>A0A922KUH3_DERFA</name>
<dbReference type="Gene3D" id="1.25.40.180">
    <property type="match status" value="1"/>
</dbReference>
<feature type="compositionally biased region" description="Acidic residues" evidence="6">
    <location>
        <begin position="12"/>
        <end position="22"/>
    </location>
</feature>
<feature type="domain" description="PARP16 N-terminal" evidence="8">
    <location>
        <begin position="55"/>
        <end position="136"/>
    </location>
</feature>
<dbReference type="GO" id="GO:0016779">
    <property type="term" value="F:nucleotidyltransferase activity"/>
    <property type="evidence" value="ECO:0007669"/>
    <property type="project" value="UniProtKB-KW"/>
</dbReference>
<dbReference type="AlphaFoldDB" id="A0A922KUH3"/>
<dbReference type="Pfam" id="PF18084">
    <property type="entry name" value="ARTD15_N"/>
    <property type="match status" value="1"/>
</dbReference>
<evidence type="ECO:0000256" key="2">
    <source>
        <dbReference type="ARBA" id="ARBA00022679"/>
    </source>
</evidence>
<feature type="region of interest" description="Disordered" evidence="6">
    <location>
        <begin position="1"/>
        <end position="30"/>
    </location>
</feature>
<dbReference type="Gene3D" id="3.90.228.10">
    <property type="match status" value="1"/>
</dbReference>
<evidence type="ECO:0000259" key="7">
    <source>
        <dbReference type="Pfam" id="PF00644"/>
    </source>
</evidence>
<keyword evidence="10" id="KW-1185">Reference proteome</keyword>
<dbReference type="InterPro" id="IPR012317">
    <property type="entry name" value="Poly(ADP-ribose)pol_cat_dom"/>
</dbReference>
<evidence type="ECO:0000259" key="8">
    <source>
        <dbReference type="Pfam" id="PF18084"/>
    </source>
</evidence>
<dbReference type="EMBL" id="ASGP02000007">
    <property type="protein sequence ID" value="KAH9497041.1"/>
    <property type="molecule type" value="Genomic_DNA"/>
</dbReference>
<dbReference type="SUPFAM" id="SSF56399">
    <property type="entry name" value="ADP-ribosylation"/>
    <property type="match status" value="1"/>
</dbReference>
<keyword evidence="3" id="KW-0548">Nucleotidyltransferase</keyword>
<comment type="similarity">
    <text evidence="5">Belongs to the ARTD/PARP family.</text>
</comment>
<evidence type="ECO:0000256" key="3">
    <source>
        <dbReference type="ARBA" id="ARBA00022695"/>
    </source>
</evidence>
<dbReference type="PANTHER" id="PTHR21328">
    <property type="entry name" value="POLY ADP-RIBOSE POLYMERASE FAMILY, MEMBER PARP"/>
    <property type="match status" value="1"/>
</dbReference>
<reference evidence="9" key="2">
    <citation type="journal article" date="2022" name="Res Sq">
        <title>Comparative Genomics Reveals Insights into the Divergent Evolution of Astigmatic Mites and Household Pest Adaptations.</title>
        <authorList>
            <person name="Xiong Q."/>
            <person name="Wan A.T.-Y."/>
            <person name="Liu X.-Y."/>
            <person name="Fung C.S.-H."/>
            <person name="Xiao X."/>
            <person name="Malainual N."/>
            <person name="Hou J."/>
            <person name="Wang L."/>
            <person name="Wang M."/>
            <person name="Yang K."/>
            <person name="Cui Y."/>
            <person name="Leung E."/>
            <person name="Nong W."/>
            <person name="Shin S.-K."/>
            <person name="Au S."/>
            <person name="Jeong K.Y."/>
            <person name="Chew F.T."/>
            <person name="Hui J."/>
            <person name="Leung T.F."/>
            <person name="Tungtrongchitr A."/>
            <person name="Zhong N."/>
            <person name="Liu Z."/>
            <person name="Tsui S."/>
        </authorList>
    </citation>
    <scope>NUCLEOTIDE SEQUENCE</scope>
    <source>
        <strain evidence="9">Derf</strain>
        <tissue evidence="9">Whole organism</tissue>
    </source>
</reference>
<evidence type="ECO:0000256" key="1">
    <source>
        <dbReference type="ARBA" id="ARBA00022676"/>
    </source>
</evidence>
<dbReference type="Pfam" id="PF00644">
    <property type="entry name" value="PARP"/>
    <property type="match status" value="1"/>
</dbReference>
<keyword evidence="2" id="KW-0808">Transferase</keyword>
<evidence type="ECO:0000256" key="6">
    <source>
        <dbReference type="SAM" id="MobiDB-lite"/>
    </source>
</evidence>
<proteinExistence type="inferred from homology"/>
<organism evidence="9 10">
    <name type="scientific">Dermatophagoides farinae</name>
    <name type="common">American house dust mite</name>
    <dbReference type="NCBI Taxonomy" id="6954"/>
    <lineage>
        <taxon>Eukaryota</taxon>
        <taxon>Metazoa</taxon>
        <taxon>Ecdysozoa</taxon>
        <taxon>Arthropoda</taxon>
        <taxon>Chelicerata</taxon>
        <taxon>Arachnida</taxon>
        <taxon>Acari</taxon>
        <taxon>Acariformes</taxon>
        <taxon>Sarcoptiformes</taxon>
        <taxon>Astigmata</taxon>
        <taxon>Psoroptidia</taxon>
        <taxon>Analgoidea</taxon>
        <taxon>Pyroglyphidae</taxon>
        <taxon>Dermatophagoidinae</taxon>
        <taxon>Dermatophagoides</taxon>
    </lineage>
</organism>
<evidence type="ECO:0000256" key="5">
    <source>
        <dbReference type="ARBA" id="ARBA00024347"/>
    </source>
</evidence>
<evidence type="ECO:0000313" key="9">
    <source>
        <dbReference type="EMBL" id="KAH9497041.1"/>
    </source>
</evidence>
<dbReference type="InterPro" id="IPR051838">
    <property type="entry name" value="ARTD_PARP"/>
</dbReference>
<evidence type="ECO:0000256" key="4">
    <source>
        <dbReference type="ARBA" id="ARBA00023027"/>
    </source>
</evidence>
<protein>
    <submittedName>
        <fullName evidence="9">Protein mono-ADP-ribosyltransferase parp16</fullName>
    </submittedName>
</protein>
<feature type="domain" description="PARP catalytic" evidence="7">
    <location>
        <begin position="175"/>
        <end position="278"/>
    </location>
</feature>
<accession>A0A922KUH3</accession>
<dbReference type="InterPro" id="IPR041400">
    <property type="entry name" value="PARP16_N"/>
</dbReference>
<dbReference type="SUPFAM" id="SSF48371">
    <property type="entry name" value="ARM repeat"/>
    <property type="match status" value="1"/>
</dbReference>
<keyword evidence="4" id="KW-0520">NAD</keyword>
<comment type="caution">
    <text evidence="9">The sequence shown here is derived from an EMBL/GenBank/DDBJ whole genome shotgun (WGS) entry which is preliminary data.</text>
</comment>
<sequence>MYVDKNHLQSNVDDDDDDDDDDNVIHQPKQQQQKFENLKKFFLEQFLPNEWPQKYLCYDLRLTLFASALYSLKTTTLLKPYPSDYYDNDHQEIRRNELMKVFETISDPINRVLLRKTEQPQCYQDRHTVKLVHWVLSQGSFNLQQVRIEDIDQKARDVLEDNLEEQRNRLRPNYLFAITHPNDCQRNRKFNDLAAQYGSFYAFHGSPMENFHSILHNGLIYSLNKRSMLGIGTYFSSKIEVAILFSPFGANNFKGSRLGKKLSCVAMCEIIDHPDIEAKKKKDTYYVVANDELIRISYLLLYSSDSSTNNLHHLNVSSIPFGYNELLPKLCANQLEDNVLVHYVRTRLSLEKMAIRTYCFLELKSLIISDNTCFEMFDVDNVNDDNSYNDENDHHNQQHQQQRNYPLYSQVVLQQQMSVKFANQNASNSYFQSPIILREKFHHQQQHHIQQRHPYFDMNEHLMAIERIMIDVKNMANIDRKSIEFCALGIDCNYFEKIVERMFEMISRDYWSDDSIQNLAKFWKSLYELPVNSEYCSEKIRSMFPVIKLGNILTYLCLKDVENSINDQATKFIQQTNFANTNDRHLKIYTITLVKLIANLYRVNAIPSQMIIFCMNLLTYISLDENSDFNMPSEFKMDCLYILIDTLGLESIKNLCHNRFISAETDSQSSDFNEIINRLYEIYMTANVSNCYSKHVIMRLSTIIENHNHHWR</sequence>